<dbReference type="Gene3D" id="3.40.50.1110">
    <property type="entry name" value="SGNH hydrolase"/>
    <property type="match status" value="1"/>
</dbReference>
<feature type="active site" evidence="1">
    <location>
        <position position="263"/>
    </location>
</feature>
<dbReference type="GO" id="GO:0004806">
    <property type="term" value="F:triacylglycerol lipase activity"/>
    <property type="evidence" value="ECO:0007669"/>
    <property type="project" value="TreeGrafter"/>
</dbReference>
<keyword evidence="3" id="KW-0732">Signal</keyword>
<protein>
    <submittedName>
        <fullName evidence="5">GDSL-like Lipase/Acylhydrolase family protein</fullName>
    </submittedName>
</protein>
<dbReference type="PANTHER" id="PTHR37981">
    <property type="entry name" value="LIPASE 2"/>
    <property type="match status" value="1"/>
</dbReference>
<evidence type="ECO:0000313" key="5">
    <source>
        <dbReference type="EMBL" id="SDC14354.1"/>
    </source>
</evidence>
<evidence type="ECO:0000256" key="3">
    <source>
        <dbReference type="SAM" id="SignalP"/>
    </source>
</evidence>
<feature type="disulfide bond" evidence="2">
    <location>
        <begin position="128"/>
        <end position="140"/>
    </location>
</feature>
<name>A0A1G6J669_9PSEU</name>
<proteinExistence type="predicted"/>
<dbReference type="CDD" id="cd01823">
    <property type="entry name" value="SEST_like"/>
    <property type="match status" value="1"/>
</dbReference>
<accession>A0A1G6J669</accession>
<dbReference type="InterPro" id="IPR037460">
    <property type="entry name" value="SEST-like"/>
</dbReference>
<dbReference type="AlphaFoldDB" id="A0A1G6J669"/>
<evidence type="ECO:0000313" key="6">
    <source>
        <dbReference type="Proteomes" id="UP000199501"/>
    </source>
</evidence>
<organism evidence="5 6">
    <name type="scientific">Actinokineospora iranica</name>
    <dbReference type="NCBI Taxonomy" id="1271860"/>
    <lineage>
        <taxon>Bacteria</taxon>
        <taxon>Bacillati</taxon>
        <taxon>Actinomycetota</taxon>
        <taxon>Actinomycetes</taxon>
        <taxon>Pseudonocardiales</taxon>
        <taxon>Pseudonocardiaceae</taxon>
        <taxon>Actinokineospora</taxon>
    </lineage>
</organism>
<evidence type="ECO:0000256" key="1">
    <source>
        <dbReference type="PIRSR" id="PIRSR637460-1"/>
    </source>
</evidence>
<reference evidence="6" key="1">
    <citation type="submission" date="2016-10" db="EMBL/GenBank/DDBJ databases">
        <authorList>
            <person name="Varghese N."/>
            <person name="Submissions S."/>
        </authorList>
    </citation>
    <scope>NUCLEOTIDE SEQUENCE [LARGE SCALE GENOMIC DNA]</scope>
    <source>
        <strain evidence="6">IBRC-M 10403</strain>
    </source>
</reference>
<dbReference type="PANTHER" id="PTHR37981:SF1">
    <property type="entry name" value="SGNH HYDROLASE-TYPE ESTERASE DOMAIN-CONTAINING PROTEIN"/>
    <property type="match status" value="1"/>
</dbReference>
<gene>
    <name evidence="5" type="ORF">SAMN05216174_101261</name>
</gene>
<keyword evidence="6" id="KW-1185">Reference proteome</keyword>
<feature type="disulfide bond" evidence="2">
    <location>
        <begin position="193"/>
        <end position="242"/>
    </location>
</feature>
<keyword evidence="5" id="KW-0378">Hydrolase</keyword>
<dbReference type="STRING" id="1271860.SAMN05216174_101261"/>
<dbReference type="Proteomes" id="UP000199501">
    <property type="component" value="Unassembled WGS sequence"/>
</dbReference>
<dbReference type="InterPro" id="IPR013830">
    <property type="entry name" value="SGNH_hydro"/>
</dbReference>
<evidence type="ECO:0000256" key="2">
    <source>
        <dbReference type="PIRSR" id="PIRSR637460-2"/>
    </source>
</evidence>
<dbReference type="EMBL" id="FMZZ01000001">
    <property type="protein sequence ID" value="SDC14354.1"/>
    <property type="molecule type" value="Genomic_DNA"/>
</dbReference>
<dbReference type="GO" id="GO:0019433">
    <property type="term" value="P:triglyceride catabolic process"/>
    <property type="evidence" value="ECO:0007669"/>
    <property type="project" value="TreeGrafter"/>
</dbReference>
<feature type="domain" description="SGNH hydrolase-type esterase" evidence="4">
    <location>
        <begin position="37"/>
        <end position="271"/>
    </location>
</feature>
<dbReference type="Pfam" id="PF13472">
    <property type="entry name" value="Lipase_GDSL_2"/>
    <property type="match status" value="1"/>
</dbReference>
<feature type="signal peptide" evidence="3">
    <location>
        <begin position="1"/>
        <end position="29"/>
    </location>
</feature>
<keyword evidence="2" id="KW-1015">Disulfide bond</keyword>
<dbReference type="InterPro" id="IPR036514">
    <property type="entry name" value="SGNH_hydro_sf"/>
</dbReference>
<sequence>MRVRGPIAVAAAAATAAGLMLTWGPGAQAADPLKYVALGDSAAAGPLIPNQTSLACLRSDRNYPAVVAKTLGATLTDVSCSGAELTDFSVKQSPSVPPQYDALTADTDLVTITIGGNDVDLVTRALTCINLLPEPIGFSCADRFTAGGKDAIAAAITAWTPKLGAALDEIHTRAPKAEVVVVGYGTYIRNNGCYPTQPIWARDANYIQGSINKLNATLRAQAEAHGATFVDIAGVSVGHDTCAAPADRYLEGLFPTSPAAPLHPNATGMAAFGAAVAAAVTANSHQF</sequence>
<dbReference type="SUPFAM" id="SSF52266">
    <property type="entry name" value="SGNH hydrolase"/>
    <property type="match status" value="1"/>
</dbReference>
<dbReference type="RefSeq" id="WP_228771270.1">
    <property type="nucleotide sequence ID" value="NZ_FMZZ01000001.1"/>
</dbReference>
<feature type="chain" id="PRO_5011431945" evidence="3">
    <location>
        <begin position="30"/>
        <end position="287"/>
    </location>
</feature>
<feature type="disulfide bond" evidence="2">
    <location>
        <begin position="56"/>
        <end position="80"/>
    </location>
</feature>
<feature type="active site" description="Nucleophile" evidence="1">
    <location>
        <position position="41"/>
    </location>
</feature>
<evidence type="ECO:0000259" key="4">
    <source>
        <dbReference type="Pfam" id="PF13472"/>
    </source>
</evidence>